<proteinExistence type="predicted"/>
<dbReference type="AlphaFoldDB" id="A0A6S7LW79"/>
<gene>
    <name evidence="1" type="ORF">PACLA_8A061098</name>
</gene>
<evidence type="ECO:0000313" key="2">
    <source>
        <dbReference type="Proteomes" id="UP001152795"/>
    </source>
</evidence>
<accession>A0A6S7LW79</accession>
<comment type="caution">
    <text evidence="1">The sequence shown here is derived from an EMBL/GenBank/DDBJ whole genome shotgun (WGS) entry which is preliminary data.</text>
</comment>
<protein>
    <submittedName>
        <fullName evidence="1">Uncharacterized protein</fullName>
    </submittedName>
</protein>
<dbReference type="OrthoDB" id="8122554at2759"/>
<organism evidence="1 2">
    <name type="scientific">Paramuricea clavata</name>
    <name type="common">Red gorgonian</name>
    <name type="synonym">Violescent sea-whip</name>
    <dbReference type="NCBI Taxonomy" id="317549"/>
    <lineage>
        <taxon>Eukaryota</taxon>
        <taxon>Metazoa</taxon>
        <taxon>Cnidaria</taxon>
        <taxon>Anthozoa</taxon>
        <taxon>Octocorallia</taxon>
        <taxon>Malacalcyonacea</taxon>
        <taxon>Plexauridae</taxon>
        <taxon>Paramuricea</taxon>
    </lineage>
</organism>
<dbReference type="Proteomes" id="UP001152795">
    <property type="component" value="Unassembled WGS sequence"/>
</dbReference>
<name>A0A6S7LW79_PARCT</name>
<keyword evidence="2" id="KW-1185">Reference proteome</keyword>
<evidence type="ECO:0000313" key="1">
    <source>
        <dbReference type="EMBL" id="CAB4045989.1"/>
    </source>
</evidence>
<dbReference type="EMBL" id="CACRXK020044068">
    <property type="protein sequence ID" value="CAB4045989.1"/>
    <property type="molecule type" value="Genomic_DNA"/>
</dbReference>
<sequence length="225" mass="25399">MPASTKKKPNQEKLLFIRVEILFERCKALLSTANDSLEAYKPDAAAAMFEKISSLSDDLTEAFSSWLLNSSDLEDENIVVAKTTFNEIAKSTDDILVKLRSIAPVNKSAKQEKEQVPSRLRKVDFRPLDKGSPKNWFEDLEIVFKAMGINDEAFRYASLLRLVDGQTSTLLSTISREQPADCYTRARKVIIAEFSLSKFDRAKMYLHDSAPGPDENLSHFASRIE</sequence>
<feature type="non-terminal residue" evidence="1">
    <location>
        <position position="225"/>
    </location>
</feature>
<reference evidence="1" key="1">
    <citation type="submission" date="2020-04" db="EMBL/GenBank/DDBJ databases">
        <authorList>
            <person name="Alioto T."/>
            <person name="Alioto T."/>
            <person name="Gomez Garrido J."/>
        </authorList>
    </citation>
    <scope>NUCLEOTIDE SEQUENCE</scope>
    <source>
        <strain evidence="1">A484AB</strain>
    </source>
</reference>